<proteinExistence type="predicted"/>
<dbReference type="STRING" id="1423781.FD06_GL000291"/>
<comment type="caution">
    <text evidence="1">The sequence shown here is derived from an EMBL/GenBank/DDBJ whole genome shotgun (WGS) entry which is preliminary data.</text>
</comment>
<dbReference type="OrthoDB" id="2340027at2"/>
<protein>
    <submittedName>
        <fullName evidence="1">Uncharacterized protein</fullName>
    </submittedName>
</protein>
<dbReference type="AlphaFoldDB" id="A0A0R2AR03"/>
<dbReference type="PATRIC" id="fig|1423781.4.peg.294"/>
<evidence type="ECO:0000313" key="1">
    <source>
        <dbReference type="EMBL" id="KRM69232.1"/>
    </source>
</evidence>
<evidence type="ECO:0000313" key="2">
    <source>
        <dbReference type="Proteomes" id="UP000052012"/>
    </source>
</evidence>
<keyword evidence="2" id="KW-1185">Reference proteome</keyword>
<gene>
    <name evidence="1" type="ORF">FD06_GL000291</name>
</gene>
<dbReference type="RefSeq" id="WP_156403073.1">
    <property type="nucleotide sequence ID" value="NZ_AYYQ01000006.1"/>
</dbReference>
<sequence>MNRPKGFEYWHVADNSNAGDDDEVIGYYIDSNAPDWAKQEFEEYKQDLLDERITY</sequence>
<reference evidence="1 2" key="1">
    <citation type="journal article" date="2015" name="Genome Announc.">
        <title>Expanding the biotechnology potential of lactobacilli through comparative genomics of 213 strains and associated genera.</title>
        <authorList>
            <person name="Sun Z."/>
            <person name="Harris H.M."/>
            <person name="McCann A."/>
            <person name="Guo C."/>
            <person name="Argimon S."/>
            <person name="Zhang W."/>
            <person name="Yang X."/>
            <person name="Jeffery I.B."/>
            <person name="Cooney J.C."/>
            <person name="Kagawa T.F."/>
            <person name="Liu W."/>
            <person name="Song Y."/>
            <person name="Salvetti E."/>
            <person name="Wrobel A."/>
            <person name="Rasinkangas P."/>
            <person name="Parkhill J."/>
            <person name="Rea M.C."/>
            <person name="O'Sullivan O."/>
            <person name="Ritari J."/>
            <person name="Douillard F.P."/>
            <person name="Paul Ross R."/>
            <person name="Yang R."/>
            <person name="Briner A.E."/>
            <person name="Felis G.E."/>
            <person name="de Vos W.M."/>
            <person name="Barrangou R."/>
            <person name="Klaenhammer T.R."/>
            <person name="Caufield P.W."/>
            <person name="Cui Y."/>
            <person name="Zhang H."/>
            <person name="O'Toole P.W."/>
        </authorList>
    </citation>
    <scope>NUCLEOTIDE SEQUENCE [LARGE SCALE GENOMIC DNA]</scope>
    <source>
        <strain evidence="1 2">DSM 23829</strain>
    </source>
</reference>
<name>A0A0R2AR03_9LACO</name>
<accession>A0A0R2AR03</accession>
<dbReference type="EMBL" id="AYYQ01000006">
    <property type="protein sequence ID" value="KRM69232.1"/>
    <property type="molecule type" value="Genomic_DNA"/>
</dbReference>
<dbReference type="Proteomes" id="UP000052012">
    <property type="component" value="Unassembled WGS sequence"/>
</dbReference>
<organism evidence="1 2">
    <name type="scientific">Apilactobacillus ozensis DSM 23829 = JCM 17196</name>
    <dbReference type="NCBI Taxonomy" id="1423781"/>
    <lineage>
        <taxon>Bacteria</taxon>
        <taxon>Bacillati</taxon>
        <taxon>Bacillota</taxon>
        <taxon>Bacilli</taxon>
        <taxon>Lactobacillales</taxon>
        <taxon>Lactobacillaceae</taxon>
        <taxon>Apilactobacillus</taxon>
    </lineage>
</organism>